<gene>
    <name evidence="2" type="ORF">B0W44_13370</name>
</gene>
<sequence length="166" mass="18880">MLERGDGFVYVLIVLLLVAWAWYFAKRRRGLSSGTIPTSGKLVELLKEEGYDIVSGKAKIPVKVDIGDRETDVIMSVDCIVRQNGRKYVVKVEREEGEAVTVKRVRERFLAVCLAFQADGIVVVSADKTRIKHVDIDLRSSFKMHRLRWGVVSFLLGVGLTFFWLY</sequence>
<evidence type="ECO:0000256" key="1">
    <source>
        <dbReference type="SAM" id="Phobius"/>
    </source>
</evidence>
<organism evidence="2 3">
    <name type="scientific">Novibacillus thermophilus</name>
    <dbReference type="NCBI Taxonomy" id="1471761"/>
    <lineage>
        <taxon>Bacteria</taxon>
        <taxon>Bacillati</taxon>
        <taxon>Bacillota</taxon>
        <taxon>Bacilli</taxon>
        <taxon>Bacillales</taxon>
        <taxon>Thermoactinomycetaceae</taxon>
        <taxon>Novibacillus</taxon>
    </lineage>
</organism>
<protein>
    <submittedName>
        <fullName evidence="2">Uncharacterized protein</fullName>
    </submittedName>
</protein>
<keyword evidence="1" id="KW-0812">Transmembrane</keyword>
<feature type="transmembrane region" description="Helical" evidence="1">
    <location>
        <begin position="7"/>
        <end position="25"/>
    </location>
</feature>
<reference evidence="2 3" key="1">
    <citation type="journal article" date="2015" name="Int. J. Syst. Evol. Microbiol.">
        <title>Novibacillus thermophilus gen. nov., sp. nov., a Gram-staining-negative and moderately thermophilic member of the family Thermoactinomycetaceae.</title>
        <authorList>
            <person name="Yang G."/>
            <person name="Chen J."/>
            <person name="Zhou S."/>
        </authorList>
    </citation>
    <scope>NUCLEOTIDE SEQUENCE [LARGE SCALE GENOMIC DNA]</scope>
    <source>
        <strain evidence="2 3">SG-1</strain>
    </source>
</reference>
<keyword evidence="1" id="KW-1133">Transmembrane helix</keyword>
<name>A0A1U9K986_9BACL</name>
<accession>A0A1U9K986</accession>
<keyword evidence="3" id="KW-1185">Reference proteome</keyword>
<dbReference type="EMBL" id="CP019699">
    <property type="protein sequence ID" value="AQS56602.1"/>
    <property type="molecule type" value="Genomic_DNA"/>
</dbReference>
<dbReference type="AlphaFoldDB" id="A0A1U9K986"/>
<evidence type="ECO:0000313" key="2">
    <source>
        <dbReference type="EMBL" id="AQS56602.1"/>
    </source>
</evidence>
<dbReference type="KEGG" id="ntr:B0W44_13370"/>
<dbReference type="STRING" id="1471761.B0W44_13370"/>
<evidence type="ECO:0000313" key="3">
    <source>
        <dbReference type="Proteomes" id="UP000188603"/>
    </source>
</evidence>
<feature type="transmembrane region" description="Helical" evidence="1">
    <location>
        <begin position="147"/>
        <end position="165"/>
    </location>
</feature>
<dbReference type="OrthoDB" id="2988117at2"/>
<keyword evidence="1" id="KW-0472">Membrane</keyword>
<dbReference type="Proteomes" id="UP000188603">
    <property type="component" value="Chromosome"/>
</dbReference>
<proteinExistence type="predicted"/>